<keyword evidence="1" id="KW-0812">Transmembrane</keyword>
<evidence type="ECO:0000313" key="3">
    <source>
        <dbReference type="Proteomes" id="UP000078546"/>
    </source>
</evidence>
<proteinExistence type="predicted"/>
<organism evidence="2 3">
    <name type="scientific">Plasmodium ovale curtisi</name>
    <dbReference type="NCBI Taxonomy" id="864141"/>
    <lineage>
        <taxon>Eukaryota</taxon>
        <taxon>Sar</taxon>
        <taxon>Alveolata</taxon>
        <taxon>Apicomplexa</taxon>
        <taxon>Aconoidasida</taxon>
        <taxon>Haemosporida</taxon>
        <taxon>Plasmodiidae</taxon>
        <taxon>Plasmodium</taxon>
        <taxon>Plasmodium (Plasmodium)</taxon>
    </lineage>
</organism>
<dbReference type="Proteomes" id="UP000078546">
    <property type="component" value="Unassembled WGS sequence"/>
</dbReference>
<evidence type="ECO:0000256" key="1">
    <source>
        <dbReference type="SAM" id="Phobius"/>
    </source>
</evidence>
<gene>
    <name evidence="2" type="ORF">POVCU1_055000</name>
</gene>
<protein>
    <submittedName>
        <fullName evidence="2">PIR Superfamily Protein</fullName>
    </submittedName>
</protein>
<reference evidence="3" key="1">
    <citation type="submission" date="2016-05" db="EMBL/GenBank/DDBJ databases">
        <authorList>
            <person name="Naeem Raeece"/>
        </authorList>
    </citation>
    <scope>NUCLEOTIDE SEQUENCE [LARGE SCALE GENOMIC DNA]</scope>
</reference>
<keyword evidence="1" id="KW-0472">Membrane</keyword>
<evidence type="ECO:0000313" key="2">
    <source>
        <dbReference type="EMBL" id="SBS99781.1"/>
    </source>
</evidence>
<name>A0A1A8X3H8_PLAOA</name>
<keyword evidence="1" id="KW-1133">Transmembrane helix</keyword>
<dbReference type="EMBL" id="FLQV01001513">
    <property type="protein sequence ID" value="SBS99781.1"/>
    <property type="molecule type" value="Genomic_DNA"/>
</dbReference>
<feature type="transmembrane region" description="Helical" evidence="1">
    <location>
        <begin position="176"/>
        <end position="194"/>
    </location>
</feature>
<dbReference type="AlphaFoldDB" id="A0A1A8X3H8"/>
<sequence>MVKTGRTLSAEDYYNIFFKIRDRFNNVIDDDYVEYLYKEDQVLLNIALYLLENFKGEYIYSCKEDIDCKERCTYLNKWLNEKKALYTSNTKCKNHNDLWGHYIERLWEKMQEGVEQSKRCQREVLEKQSFQDKWIIPSCKNENSVEMESSCPETDMAKKEECSSVVAPTSSSCKTVLTTTYVIFGILLFSIYLLRFSSVGMKLNKLIRGKNIKRRNMDKEINESFRSRDNTDMESLDRRFNVIYNSLQN</sequence>
<accession>A0A1A8X3H8</accession>